<evidence type="ECO:0000256" key="5">
    <source>
        <dbReference type="ARBA" id="ARBA00023136"/>
    </source>
</evidence>
<comment type="caution">
    <text evidence="7">The sequence shown here is derived from an EMBL/GenBank/DDBJ whole genome shotgun (WGS) entry which is preliminary data.</text>
</comment>
<protein>
    <recommendedName>
        <fullName evidence="6">Probable membrane transporter protein</fullName>
    </recommendedName>
</protein>
<proteinExistence type="inferred from homology"/>
<dbReference type="InterPro" id="IPR002781">
    <property type="entry name" value="TM_pro_TauE-like"/>
</dbReference>
<dbReference type="Pfam" id="PF01925">
    <property type="entry name" value="TauE"/>
    <property type="match status" value="1"/>
</dbReference>
<feature type="transmembrane region" description="Helical" evidence="6">
    <location>
        <begin position="7"/>
        <end position="35"/>
    </location>
</feature>
<feature type="transmembrane region" description="Helical" evidence="6">
    <location>
        <begin position="106"/>
        <end position="125"/>
    </location>
</feature>
<sequence length="262" mass="27519">MFDEILIFGVLGILSGLLAGMFGIGGGLIMVPVLIGTFINLGFENEIIVQLAIGSSISCIIFTGLSSANAHRKKNSIDFGSFKPVASGIVFGAFLGALFAVQIDGLILKITIATFALVVGIDILLDKDLLQNMFRLKPKSIFVGSGIGFLSSILGIGGGTFSVPYFKGSGLNLTTAIGTSAACGVPIAIFGTLGYVLAGINQNMLPNLSFGYVYLPALLGVSLTSIFSAKYGADIAHYLSQATLRRLMASWFFIISIYMFAV</sequence>
<feature type="transmembrane region" description="Helical" evidence="6">
    <location>
        <begin position="80"/>
        <end position="100"/>
    </location>
</feature>
<keyword evidence="6" id="KW-1003">Cell membrane</keyword>
<dbReference type="PANTHER" id="PTHR43483:SF3">
    <property type="entry name" value="MEMBRANE TRANSPORTER PROTEIN HI_0806-RELATED"/>
    <property type="match status" value="1"/>
</dbReference>
<feature type="transmembrane region" description="Helical" evidence="6">
    <location>
        <begin position="210"/>
        <end position="231"/>
    </location>
</feature>
<keyword evidence="4 6" id="KW-1133">Transmembrane helix</keyword>
<dbReference type="GO" id="GO:0005886">
    <property type="term" value="C:plasma membrane"/>
    <property type="evidence" value="ECO:0007669"/>
    <property type="project" value="UniProtKB-SubCell"/>
</dbReference>
<reference evidence="7 8" key="1">
    <citation type="submission" date="2019-02" db="EMBL/GenBank/DDBJ databases">
        <title>Prokaryotic population dynamics and viral predation in marine succession experiment using metagenomics: the confinement effect.</title>
        <authorList>
            <person name="Haro-Moreno J.M."/>
            <person name="Rodriguez-Valera F."/>
            <person name="Lopez-Perez M."/>
        </authorList>
    </citation>
    <scope>NUCLEOTIDE SEQUENCE [LARGE SCALE GENOMIC DNA]</scope>
    <source>
        <strain evidence="7">MED-G160</strain>
    </source>
</reference>
<evidence type="ECO:0000256" key="1">
    <source>
        <dbReference type="ARBA" id="ARBA00004141"/>
    </source>
</evidence>
<dbReference type="PANTHER" id="PTHR43483">
    <property type="entry name" value="MEMBRANE TRANSPORTER PROTEIN HI_0806-RELATED"/>
    <property type="match status" value="1"/>
</dbReference>
<evidence type="ECO:0000256" key="4">
    <source>
        <dbReference type="ARBA" id="ARBA00022989"/>
    </source>
</evidence>
<comment type="similarity">
    <text evidence="2 6">Belongs to the 4-toluene sulfonate uptake permease (TSUP) (TC 2.A.102) family.</text>
</comment>
<accession>A0A520N406</accession>
<feature type="transmembrane region" description="Helical" evidence="6">
    <location>
        <begin position="146"/>
        <end position="165"/>
    </location>
</feature>
<feature type="transmembrane region" description="Helical" evidence="6">
    <location>
        <begin position="177"/>
        <end position="198"/>
    </location>
</feature>
<name>A0A520N406_9GAMM</name>
<organism evidence="7 8">
    <name type="scientific">SAR86 cluster bacterium</name>
    <dbReference type="NCBI Taxonomy" id="2030880"/>
    <lineage>
        <taxon>Bacteria</taxon>
        <taxon>Pseudomonadati</taxon>
        <taxon>Pseudomonadota</taxon>
        <taxon>Gammaproteobacteria</taxon>
        <taxon>SAR86 cluster</taxon>
    </lineage>
</organism>
<dbReference type="Proteomes" id="UP000318710">
    <property type="component" value="Unassembled WGS sequence"/>
</dbReference>
<gene>
    <name evidence="7" type="ORF">EVA93_01195</name>
</gene>
<dbReference type="EMBL" id="SHBF01000004">
    <property type="protein sequence ID" value="RZO28227.1"/>
    <property type="molecule type" value="Genomic_DNA"/>
</dbReference>
<keyword evidence="3 6" id="KW-0812">Transmembrane</keyword>
<feature type="transmembrane region" description="Helical" evidence="6">
    <location>
        <begin position="243"/>
        <end position="261"/>
    </location>
</feature>
<evidence type="ECO:0000256" key="6">
    <source>
        <dbReference type="RuleBase" id="RU363041"/>
    </source>
</evidence>
<keyword evidence="5 6" id="KW-0472">Membrane</keyword>
<evidence type="ECO:0000313" key="7">
    <source>
        <dbReference type="EMBL" id="RZO28227.1"/>
    </source>
</evidence>
<evidence type="ECO:0000256" key="2">
    <source>
        <dbReference type="ARBA" id="ARBA00009142"/>
    </source>
</evidence>
<comment type="subcellular location">
    <subcellularLocation>
        <location evidence="6">Cell membrane</location>
        <topology evidence="6">Multi-pass membrane protein</topology>
    </subcellularLocation>
    <subcellularLocation>
        <location evidence="1">Membrane</location>
        <topology evidence="1">Multi-pass membrane protein</topology>
    </subcellularLocation>
</comment>
<feature type="transmembrane region" description="Helical" evidence="6">
    <location>
        <begin position="47"/>
        <end position="68"/>
    </location>
</feature>
<evidence type="ECO:0000256" key="3">
    <source>
        <dbReference type="ARBA" id="ARBA00022692"/>
    </source>
</evidence>
<evidence type="ECO:0000313" key="8">
    <source>
        <dbReference type="Proteomes" id="UP000318710"/>
    </source>
</evidence>
<dbReference type="AlphaFoldDB" id="A0A520N406"/>